<protein>
    <submittedName>
        <fullName evidence="2">Uncharacterized protein</fullName>
    </submittedName>
</protein>
<comment type="caution">
    <text evidence="2">The sequence shown here is derived from an EMBL/GenBank/DDBJ whole genome shotgun (WGS) entry which is preliminary data.</text>
</comment>
<organism evidence="2 3">
    <name type="scientific">Thiobaca trueperi</name>
    <dbReference type="NCBI Taxonomy" id="127458"/>
    <lineage>
        <taxon>Bacteria</taxon>
        <taxon>Pseudomonadati</taxon>
        <taxon>Pseudomonadota</taxon>
        <taxon>Gammaproteobacteria</taxon>
        <taxon>Chromatiales</taxon>
        <taxon>Chromatiaceae</taxon>
        <taxon>Thiobaca</taxon>
    </lineage>
</organism>
<dbReference type="Proteomes" id="UP000295717">
    <property type="component" value="Unassembled WGS sequence"/>
</dbReference>
<evidence type="ECO:0000313" key="3">
    <source>
        <dbReference type="Proteomes" id="UP000295717"/>
    </source>
</evidence>
<evidence type="ECO:0000313" key="2">
    <source>
        <dbReference type="EMBL" id="TCT20868.1"/>
    </source>
</evidence>
<accession>A0A4R3MWC1</accession>
<dbReference type="EMBL" id="SMAO01000005">
    <property type="protein sequence ID" value="TCT20868.1"/>
    <property type="molecule type" value="Genomic_DNA"/>
</dbReference>
<dbReference type="RefSeq" id="WP_132977468.1">
    <property type="nucleotide sequence ID" value="NZ_SMAO01000005.1"/>
</dbReference>
<proteinExistence type="predicted"/>
<dbReference type="AlphaFoldDB" id="A0A4R3MWC1"/>
<sequence length="77" mass="9026">MATVNFSVPEAVKQSFNETFKDQNKSAIIAELMREAVERAQHRQRHVAAIDRILERRQHAPSLSEHEFRSIREDDRP</sequence>
<evidence type="ECO:0000256" key="1">
    <source>
        <dbReference type="SAM" id="MobiDB-lite"/>
    </source>
</evidence>
<dbReference type="OrthoDB" id="5569740at2"/>
<gene>
    <name evidence="2" type="ORF">EDC35_105312</name>
</gene>
<name>A0A4R3MWC1_9GAMM</name>
<keyword evidence="3" id="KW-1185">Reference proteome</keyword>
<reference evidence="2 3" key="1">
    <citation type="submission" date="2019-03" db="EMBL/GenBank/DDBJ databases">
        <title>Genomic Encyclopedia of Type Strains, Phase IV (KMG-IV): sequencing the most valuable type-strain genomes for metagenomic binning, comparative biology and taxonomic classification.</title>
        <authorList>
            <person name="Goeker M."/>
        </authorList>
    </citation>
    <scope>NUCLEOTIDE SEQUENCE [LARGE SCALE GENOMIC DNA]</scope>
    <source>
        <strain evidence="2 3">DSM 13587</strain>
    </source>
</reference>
<feature type="region of interest" description="Disordered" evidence="1">
    <location>
        <begin position="58"/>
        <end position="77"/>
    </location>
</feature>